<dbReference type="PANTHER" id="PTHR30250">
    <property type="entry name" value="PST FAMILY PREDICTED COLANIC ACID TRANSPORTER"/>
    <property type="match status" value="1"/>
</dbReference>
<feature type="transmembrane region" description="Helical" evidence="6">
    <location>
        <begin position="122"/>
        <end position="145"/>
    </location>
</feature>
<dbReference type="InterPro" id="IPR002797">
    <property type="entry name" value="Polysacc_synth"/>
</dbReference>
<dbReference type="InterPro" id="IPR050833">
    <property type="entry name" value="Poly_Biosynth_Transport"/>
</dbReference>
<keyword evidence="4 6" id="KW-1133">Transmembrane helix</keyword>
<dbReference type="RefSeq" id="WP_182502117.1">
    <property type="nucleotide sequence ID" value="NZ_JACJHX010000003.1"/>
</dbReference>
<dbReference type="Proteomes" id="UP000626697">
    <property type="component" value="Unassembled WGS sequence"/>
</dbReference>
<evidence type="ECO:0000256" key="2">
    <source>
        <dbReference type="ARBA" id="ARBA00022475"/>
    </source>
</evidence>
<evidence type="ECO:0000313" key="7">
    <source>
        <dbReference type="EMBL" id="MBA9026223.1"/>
    </source>
</evidence>
<feature type="transmembrane region" description="Helical" evidence="6">
    <location>
        <begin position="190"/>
        <end position="214"/>
    </location>
</feature>
<dbReference type="PIRSF" id="PIRSF038958">
    <property type="entry name" value="PG_synth_SpoVB"/>
    <property type="match status" value="1"/>
</dbReference>
<feature type="transmembrane region" description="Helical" evidence="6">
    <location>
        <begin position="47"/>
        <end position="69"/>
    </location>
</feature>
<keyword evidence="8" id="KW-1185">Reference proteome</keyword>
<keyword evidence="5 6" id="KW-0472">Membrane</keyword>
<evidence type="ECO:0000256" key="3">
    <source>
        <dbReference type="ARBA" id="ARBA00022692"/>
    </source>
</evidence>
<keyword evidence="3 6" id="KW-0812">Transmembrane</keyword>
<dbReference type="CDD" id="cd13124">
    <property type="entry name" value="MATE_SpoVB_like"/>
    <property type="match status" value="1"/>
</dbReference>
<feature type="transmembrane region" description="Helical" evidence="6">
    <location>
        <begin position="166"/>
        <end position="184"/>
    </location>
</feature>
<organism evidence="7 8">
    <name type="scientific">Peribacillus huizhouensis</name>
    <dbReference type="NCBI Taxonomy" id="1501239"/>
    <lineage>
        <taxon>Bacteria</taxon>
        <taxon>Bacillati</taxon>
        <taxon>Bacillota</taxon>
        <taxon>Bacilli</taxon>
        <taxon>Bacillales</taxon>
        <taxon>Bacillaceae</taxon>
        <taxon>Peribacillus</taxon>
    </lineage>
</organism>
<feature type="transmembrane region" description="Helical" evidence="6">
    <location>
        <begin position="492"/>
        <end position="512"/>
    </location>
</feature>
<dbReference type="PANTHER" id="PTHR30250:SF21">
    <property type="entry name" value="LIPID II FLIPPASE MURJ"/>
    <property type="match status" value="1"/>
</dbReference>
<name>A0ABR6CML2_9BACI</name>
<evidence type="ECO:0000313" key="8">
    <source>
        <dbReference type="Proteomes" id="UP000626697"/>
    </source>
</evidence>
<dbReference type="InterPro" id="IPR024923">
    <property type="entry name" value="PG_synth_SpoVB"/>
</dbReference>
<protein>
    <submittedName>
        <fullName evidence="7">O-antigen/teichoic acid export membrane protein</fullName>
    </submittedName>
</protein>
<feature type="transmembrane region" description="Helical" evidence="6">
    <location>
        <begin position="461"/>
        <end position="486"/>
    </location>
</feature>
<feature type="transmembrane region" description="Helical" evidence="6">
    <location>
        <begin position="428"/>
        <end position="449"/>
    </location>
</feature>
<evidence type="ECO:0000256" key="4">
    <source>
        <dbReference type="ARBA" id="ARBA00022989"/>
    </source>
</evidence>
<evidence type="ECO:0000256" key="6">
    <source>
        <dbReference type="SAM" id="Phobius"/>
    </source>
</evidence>
<accession>A0ABR6CML2</accession>
<dbReference type="EMBL" id="JACJHX010000003">
    <property type="protein sequence ID" value="MBA9026223.1"/>
    <property type="molecule type" value="Genomic_DNA"/>
</dbReference>
<reference evidence="7 8" key="1">
    <citation type="submission" date="2020-08" db="EMBL/GenBank/DDBJ databases">
        <title>Genomic Encyclopedia of Type Strains, Phase IV (KMG-IV): sequencing the most valuable type-strain genomes for metagenomic binning, comparative biology and taxonomic classification.</title>
        <authorList>
            <person name="Goeker M."/>
        </authorList>
    </citation>
    <scope>NUCLEOTIDE SEQUENCE [LARGE SCALE GENOMIC DNA]</scope>
    <source>
        <strain evidence="7 8">DSM 105481</strain>
    </source>
</reference>
<evidence type="ECO:0000256" key="5">
    <source>
        <dbReference type="ARBA" id="ARBA00023136"/>
    </source>
</evidence>
<proteinExistence type="predicted"/>
<dbReference type="Pfam" id="PF01943">
    <property type="entry name" value="Polysacc_synt"/>
    <property type="match status" value="1"/>
</dbReference>
<feature type="transmembrane region" description="Helical" evidence="6">
    <location>
        <begin position="337"/>
        <end position="362"/>
    </location>
</feature>
<evidence type="ECO:0000256" key="1">
    <source>
        <dbReference type="ARBA" id="ARBA00004651"/>
    </source>
</evidence>
<feature type="transmembrane region" description="Helical" evidence="6">
    <location>
        <begin position="296"/>
        <end position="316"/>
    </location>
</feature>
<comment type="subcellular location">
    <subcellularLocation>
        <location evidence="1">Cell membrane</location>
        <topology evidence="1">Multi-pass membrane protein</topology>
    </subcellularLocation>
</comment>
<feature type="transmembrane region" description="Helical" evidence="6">
    <location>
        <begin position="90"/>
        <end position="110"/>
    </location>
</feature>
<feature type="transmembrane region" description="Helical" evidence="6">
    <location>
        <begin position="374"/>
        <end position="394"/>
    </location>
</feature>
<gene>
    <name evidence="7" type="ORF">HNP81_001508</name>
</gene>
<comment type="caution">
    <text evidence="7">The sequence shown here is derived from an EMBL/GenBank/DDBJ whole genome shotgun (WGS) entry which is preliminary data.</text>
</comment>
<sequence length="540" mass="58903">MSSKLLKGAFILTLGSVLSKVLGLLYVIPFDALMGEKGAGLYSHAYVPYTIFISMATAGMPLAVSKTVSKYNSLEEYAVSRKLYKSSLKLMLVTGFLAFIVMYTLAPVYANFVSVGEKSFAAADITAVIRAVSFALIIVPFMSIIRGFFQGHQKMEPTAISQVVEQIVRIVFLLAGAYVVLKIMDGNLVTAVSVATFAAAIGAIGGLFVLLWYWKKEKPYLNDLLKQDKGTMDISLPHIYKEILISSIPFIFVSIAMPAFQFVDNLTFEKTLVSIGISGDIAESAFGILNFNAQKLVVIPMTLATAFSMALLPSVTKAYVSDNQDAFRHQLDQAFQILLFLTIPSVIGMATLAEPIYTAFFAHNPLGTSILATYAPTAILFALFSVSAAVLQGINQQKYSVLSLLVGLLIKLSLNIPLIKMFESVGAVYATTLGYVACCALNLYFIHYFTGYRYYLVIKRIILMSLFATIMGLVVWGVESVLGLFLDSEIKIQAILIIIISAIFGGLIYAAFSLKSKLAHRLFGSRIDRLAEKLGVKAKG</sequence>
<feature type="transmembrane region" description="Helical" evidence="6">
    <location>
        <begin position="243"/>
        <end position="263"/>
    </location>
</feature>
<feature type="transmembrane region" description="Helical" evidence="6">
    <location>
        <begin position="401"/>
        <end position="422"/>
    </location>
</feature>
<keyword evidence="2" id="KW-1003">Cell membrane</keyword>